<dbReference type="OrthoDB" id="56524at2157"/>
<evidence type="ECO:0000313" key="1">
    <source>
        <dbReference type="EMBL" id="AAT43715.1"/>
    </source>
</evidence>
<proteinExistence type="predicted"/>
<dbReference type="PaxDb" id="263820-PTO1130"/>
<gene>
    <name evidence="1" type="ordered locus">PTO1130</name>
</gene>
<protein>
    <submittedName>
        <fullName evidence="1">Uncharacterized protein</fullName>
    </submittedName>
</protein>
<dbReference type="EMBL" id="AE017261">
    <property type="protein sequence ID" value="AAT43715.1"/>
    <property type="molecule type" value="Genomic_DNA"/>
</dbReference>
<sequence length="99" mass="11450">MKISIGLSTLDIDDEIIKNDDVLSIGVILKNGPCNDNMCQLIRVPYAEINKDYTMKNSIKLFNPRIEIDTNVYDMISRERENIKIRMSNRKILIKGIHL</sequence>
<evidence type="ECO:0000313" key="2">
    <source>
        <dbReference type="Proteomes" id="UP000000438"/>
    </source>
</evidence>
<dbReference type="AlphaFoldDB" id="Q6KZY7"/>
<dbReference type="Proteomes" id="UP000000438">
    <property type="component" value="Chromosome"/>
</dbReference>
<organism evidence="1 2">
    <name type="scientific">Picrophilus torridus (strain ATCC 700027 / DSM 9790 / JCM 10055 / NBRC 100828 / KAW 2/3)</name>
    <dbReference type="NCBI Taxonomy" id="1122961"/>
    <lineage>
        <taxon>Archaea</taxon>
        <taxon>Methanobacteriati</taxon>
        <taxon>Thermoplasmatota</taxon>
        <taxon>Thermoplasmata</taxon>
        <taxon>Thermoplasmatales</taxon>
        <taxon>Picrophilaceae</taxon>
        <taxon>Picrophilus</taxon>
    </lineage>
</organism>
<dbReference type="RefSeq" id="WP_011177931.1">
    <property type="nucleotide sequence ID" value="NC_005877.1"/>
</dbReference>
<dbReference type="InParanoid" id="Q6KZY7"/>
<dbReference type="KEGG" id="pto:PTO1130"/>
<reference evidence="1 2" key="1">
    <citation type="journal article" date="2004" name="Proc. Natl. Acad. Sci. U.S.A.">
        <title>Genome sequence of Picrophilus torridus and its implications for life around pH 0.</title>
        <authorList>
            <person name="Futterer O."/>
            <person name="Angelov A."/>
            <person name="Liesegang H."/>
            <person name="Gottschalk G."/>
            <person name="Schleper C."/>
            <person name="Schepers B."/>
            <person name="Dock C."/>
            <person name="Antranikian G."/>
            <person name="Liebl W."/>
        </authorList>
    </citation>
    <scope>NUCLEOTIDE SEQUENCE [LARGE SCALE GENOMIC DNA]</scope>
    <source>
        <strain evidence="2">ATCC 700027 / DSM 9790 / JCM 10055 / NBRC 100828</strain>
    </source>
</reference>
<dbReference type="GeneID" id="2845321"/>
<accession>Q6KZY7</accession>
<name>Q6KZY7_PICTO</name>
<dbReference type="eggNOG" id="arCOG05383">
    <property type="taxonomic scope" value="Archaea"/>
</dbReference>
<dbReference type="HOGENOM" id="CLU_2313888_0_0_2"/>